<name>A0A9W9ISZ4_9EURO</name>
<gene>
    <name evidence="2" type="ORF">N7492_001055</name>
</gene>
<dbReference type="EMBL" id="JAPQKO010000001">
    <property type="protein sequence ID" value="KAJ5183439.1"/>
    <property type="molecule type" value="Genomic_DNA"/>
</dbReference>
<feature type="region of interest" description="Disordered" evidence="1">
    <location>
        <begin position="1"/>
        <end position="142"/>
    </location>
</feature>
<dbReference type="Proteomes" id="UP001146351">
    <property type="component" value="Unassembled WGS sequence"/>
</dbReference>
<sequence length="256" mass="25376">MATSGIPTYTSAPLNSNEEESTKATTAQPEPATSIEAATTAPPLPPNTSATATAPSFSSIPATAQPTAEPGAAPSLPVPTATTSGSANLTATPTSTLPTSSSSLSPPAPQPGAAPTPGAVNQEAVAHQSVPPPPKVGESVASSLPVTATATAGAAAPAPAPFTQSYAYQRPSQAHAVPNSSSFYSSVYQSPGPSSSQALPLHGNSHGGGGASSIFPDEDEPGLMTSAKSWMQSAGTKLAEVEAEVWKRINNAHDGK</sequence>
<feature type="compositionally biased region" description="Low complexity" evidence="1">
    <location>
        <begin position="180"/>
        <end position="197"/>
    </location>
</feature>
<evidence type="ECO:0000313" key="2">
    <source>
        <dbReference type="EMBL" id="KAJ5183439.1"/>
    </source>
</evidence>
<feature type="compositionally biased region" description="Low complexity" evidence="1">
    <location>
        <begin position="37"/>
        <end position="64"/>
    </location>
</feature>
<feature type="compositionally biased region" description="Polar residues" evidence="1">
    <location>
        <begin position="1"/>
        <end position="16"/>
    </location>
</feature>
<protein>
    <submittedName>
        <fullName evidence="2">Uncharacterized protein</fullName>
    </submittedName>
</protein>
<reference evidence="2" key="1">
    <citation type="submission" date="2022-11" db="EMBL/GenBank/DDBJ databases">
        <authorList>
            <person name="Petersen C."/>
        </authorList>
    </citation>
    <scope>NUCLEOTIDE SEQUENCE</scope>
    <source>
        <strain evidence="2">IBT 21917</strain>
    </source>
</reference>
<accession>A0A9W9ISZ4</accession>
<comment type="caution">
    <text evidence="2">The sequence shown here is derived from an EMBL/GenBank/DDBJ whole genome shotgun (WGS) entry which is preliminary data.</text>
</comment>
<dbReference type="OrthoDB" id="4526754at2759"/>
<keyword evidence="3" id="KW-1185">Reference proteome</keyword>
<dbReference type="AlphaFoldDB" id="A0A9W9ISZ4"/>
<proteinExistence type="predicted"/>
<reference evidence="2" key="2">
    <citation type="journal article" date="2023" name="IMA Fungus">
        <title>Comparative genomic study of the Penicillium genus elucidates a diverse pangenome and 15 lateral gene transfer events.</title>
        <authorList>
            <person name="Petersen C."/>
            <person name="Sorensen T."/>
            <person name="Nielsen M.R."/>
            <person name="Sondergaard T.E."/>
            <person name="Sorensen J.L."/>
            <person name="Fitzpatrick D.A."/>
            <person name="Frisvad J.C."/>
            <person name="Nielsen K.L."/>
        </authorList>
    </citation>
    <scope>NUCLEOTIDE SEQUENCE</scope>
    <source>
        <strain evidence="2">IBT 21917</strain>
    </source>
</reference>
<evidence type="ECO:0000313" key="3">
    <source>
        <dbReference type="Proteomes" id="UP001146351"/>
    </source>
</evidence>
<feature type="region of interest" description="Disordered" evidence="1">
    <location>
        <begin position="170"/>
        <end position="226"/>
    </location>
</feature>
<organism evidence="2 3">
    <name type="scientific">Penicillium capsulatum</name>
    <dbReference type="NCBI Taxonomy" id="69766"/>
    <lineage>
        <taxon>Eukaryota</taxon>
        <taxon>Fungi</taxon>
        <taxon>Dikarya</taxon>
        <taxon>Ascomycota</taxon>
        <taxon>Pezizomycotina</taxon>
        <taxon>Eurotiomycetes</taxon>
        <taxon>Eurotiomycetidae</taxon>
        <taxon>Eurotiales</taxon>
        <taxon>Aspergillaceae</taxon>
        <taxon>Penicillium</taxon>
    </lineage>
</organism>
<evidence type="ECO:0000256" key="1">
    <source>
        <dbReference type="SAM" id="MobiDB-lite"/>
    </source>
</evidence>
<feature type="compositionally biased region" description="Low complexity" evidence="1">
    <location>
        <begin position="86"/>
        <end position="105"/>
    </location>
</feature>